<dbReference type="EMBL" id="CQQC01002277">
    <property type="protein sequence ID" value="CNW67117.1"/>
    <property type="molecule type" value="Genomic_DNA"/>
</dbReference>
<proteinExistence type="predicted"/>
<feature type="compositionally biased region" description="Low complexity" evidence="1">
    <location>
        <begin position="32"/>
        <end position="45"/>
    </location>
</feature>
<dbReference type="AlphaFoldDB" id="A0A655FXK0"/>
<sequence length="102" mass="10621">MLAGSSSRSAVIAAHDECPQTTTELTPSWLTAKSSAASTDRSSGSVGTRLPRLRTVYRSPGPLAVMTFGRIRESAQVRNSSYGSCESVSPAICGCSTAAPLR</sequence>
<feature type="compositionally biased region" description="Polar residues" evidence="1">
    <location>
        <begin position="19"/>
        <end position="31"/>
    </location>
</feature>
<evidence type="ECO:0000313" key="3">
    <source>
        <dbReference type="Proteomes" id="UP000039217"/>
    </source>
</evidence>
<gene>
    <name evidence="2" type="ORF">ERS007661_04183</name>
</gene>
<evidence type="ECO:0000313" key="2">
    <source>
        <dbReference type="EMBL" id="CNW67117.1"/>
    </source>
</evidence>
<organism evidence="2 3">
    <name type="scientific">Mycobacterium tuberculosis</name>
    <dbReference type="NCBI Taxonomy" id="1773"/>
    <lineage>
        <taxon>Bacteria</taxon>
        <taxon>Bacillati</taxon>
        <taxon>Actinomycetota</taxon>
        <taxon>Actinomycetes</taxon>
        <taxon>Mycobacteriales</taxon>
        <taxon>Mycobacteriaceae</taxon>
        <taxon>Mycobacterium</taxon>
        <taxon>Mycobacterium tuberculosis complex</taxon>
    </lineage>
</organism>
<dbReference type="Proteomes" id="UP000039217">
    <property type="component" value="Unassembled WGS sequence"/>
</dbReference>
<evidence type="ECO:0000256" key="1">
    <source>
        <dbReference type="SAM" id="MobiDB-lite"/>
    </source>
</evidence>
<reference evidence="2 3" key="1">
    <citation type="submission" date="2015-03" db="EMBL/GenBank/DDBJ databases">
        <authorList>
            <consortium name="Pathogen Informatics"/>
        </authorList>
    </citation>
    <scope>NUCLEOTIDE SEQUENCE [LARGE SCALE GENOMIC DNA]</scope>
    <source>
        <strain evidence="2 3">D00501624</strain>
    </source>
</reference>
<protein>
    <submittedName>
        <fullName evidence="2">Uncharacterized protein</fullName>
    </submittedName>
</protein>
<name>A0A655FXK0_MYCTX</name>
<accession>A0A655FXK0</accession>
<feature type="region of interest" description="Disordered" evidence="1">
    <location>
        <begin position="1"/>
        <end position="47"/>
    </location>
</feature>